<feature type="domain" description="EGF-like" evidence="3">
    <location>
        <begin position="387"/>
        <end position="431"/>
    </location>
</feature>
<accession>A0A1R2B8T6</accession>
<dbReference type="PANTHER" id="PTHR15332:SF175">
    <property type="entry name" value="PROPROTEIN CONVERTASE SUBTILISIN_KEXIN TYPE 5-LIKE"/>
    <property type="match status" value="1"/>
</dbReference>
<feature type="domain" description="EGF-like" evidence="3">
    <location>
        <begin position="776"/>
        <end position="825"/>
    </location>
</feature>
<dbReference type="CDD" id="cd00064">
    <property type="entry name" value="FU"/>
    <property type="match status" value="1"/>
</dbReference>
<dbReference type="SMART" id="SM00181">
    <property type="entry name" value="EGF"/>
    <property type="match status" value="11"/>
</dbReference>
<name>A0A1R2B8T6_9CILI</name>
<dbReference type="SUPFAM" id="SSF49899">
    <property type="entry name" value="Concanavalin A-like lectins/glucanases"/>
    <property type="match status" value="1"/>
</dbReference>
<evidence type="ECO:0000259" key="3">
    <source>
        <dbReference type="SMART" id="SM00181"/>
    </source>
</evidence>
<sequence>MDKVLRILVLCVIHCYGSILIDYRLGKNFGQKIIDYSGNGMHAVNGDNSTIDSYDTIPTDRGAYFPLGKVSNYDYHILMMPNEYNNNQTYIFPEKFSMSTWVMLLIVEKSVIFHRKTNLKLKFHDNFSPLLKIVLSSGTSVILGGDKTFLLGIIYIEIWVYLVVTIEPNKVTLYTNGEISNYYEGNFTFIDQTTSPKTYIGGINGGPSMNGYMWSFILYSDIIIQSDFVELDYPIGDCLVDTCPKECNGIKENGLTYCISEEIDWFKNGANISCPINCDYGCLGSLCLDCKCNEKSCIIENNEVICWCPENCVSNSTDCVCEDGFYRSDDLCLSCNSECKTCDEADKCLTCIANNSKPKSNIGCECLDGYYGSNLINEDSCLACFEECEICSDADICDTCIALNSYPDDNQGCICNDGYYGSMLISNDSCSACFEECKTCSSADICDTCIALNAFPNVTKGCFCNDGYYGSTLTSNDSCSSCFEECKTCSSTDICDTCIALNAFPNATKGCFCNDGYYGNTLTSNDSCLTCFDECKTCSEADICDTCIALNAFPNVTKGCFCNDGYYGNTLTSNDSCSVCFNECKTCSSADICDTCIALNSYPDDIQGCICNDGYYRDTLISNDSCITCFEECLTCSQTDICETCITFNASPNNIQGCSCDNGYYGSKLTSNDSCKSCFNECKTCSSADICDTCISLNASPNTTGGCFCNNGYYGNNLISNESCLICNEECLTCSQGDICDTCIVLNSSPNNNTQGCSCDSGYYKNEFIFPYLCLPCNDNCIVCNENSCLACKDQNSEPFGMLCKCKDGYYSNYNSSNSTDLVCDACNETCKSCLSVDECLECYYNYTNLVDGKCICPDYSDFDGNECLCQSGYFMEKSTDGIFRCKACHSSCKECNNEMEDGCIECKNDVILNNNYCNSCKVSMFYEKSSCYNCITLCTSCNSSSTCDICESNSELLHNNTCKCKKGFKYQSNHCIGDYFSANLKINSLNKLLLTFTENPENPLTDYNYSIIIPNIISTTYIYTKISNNSILITPIFIEYIKTDTILELIIETNIIYSENNKQLDIYTYNCSLYEYIPFIINPLTKEIVQRTEAATQVTVNSAIFCAILSNPATAWMLINTIQLIQYFILSKNPLTPGIRGFLKALGGFNIIPNLSELIFSKNATSSPYDQALESGIETSMFWINTWPFFVFLFVGILVVPVLFMIRRLNMLGLNKKASKILKNYRYSFFIRFWIQSYLDIGIAAFIQLHSSVNKPYQGYFNLLSAAFFAVFSNQILFVLTLPLLFVGCCLNKPEIIERKREFMSRWGCLYEELKKINSFWGSQFYLFFFIRRFIYVIAQVYLNNFLYFQGSLNICFSFLFLMYLTCYRSFTSKLVLFSYFISELATLLFFSLSFTFLFDISDTAKNIIEIIIIGNIVLCLFIQFFICVIQLAMGLNIKWKIYEKKIALKFVQNAVQVKRGHNLEFTSA</sequence>
<evidence type="ECO:0000313" key="5">
    <source>
        <dbReference type="Proteomes" id="UP000187209"/>
    </source>
</evidence>
<feature type="transmembrane region" description="Helical" evidence="2">
    <location>
        <begin position="1228"/>
        <end position="1248"/>
    </location>
</feature>
<feature type="domain" description="EGF-like" evidence="3">
    <location>
        <begin position="730"/>
        <end position="775"/>
    </location>
</feature>
<dbReference type="Gene3D" id="2.10.220.10">
    <property type="entry name" value="Hormone Receptor, Insulin-like Growth Factor Receptor 1, Chain A, domain 2"/>
    <property type="match status" value="4"/>
</dbReference>
<keyword evidence="5" id="KW-1185">Reference proteome</keyword>
<dbReference type="InterPro" id="IPR000742">
    <property type="entry name" value="EGF"/>
</dbReference>
<evidence type="ECO:0000256" key="2">
    <source>
        <dbReference type="SAM" id="Phobius"/>
    </source>
</evidence>
<keyword evidence="1" id="KW-1015">Disulfide bond</keyword>
<feature type="transmembrane region" description="Helical" evidence="2">
    <location>
        <begin position="1350"/>
        <end position="1369"/>
    </location>
</feature>
<feature type="domain" description="EGF-like" evidence="3">
    <location>
        <begin position="681"/>
        <end position="725"/>
    </location>
</feature>
<feature type="domain" description="EGF-like" evidence="3">
    <location>
        <begin position="338"/>
        <end position="382"/>
    </location>
</feature>
<evidence type="ECO:0000313" key="4">
    <source>
        <dbReference type="EMBL" id="OMJ73000.1"/>
    </source>
</evidence>
<feature type="transmembrane region" description="Helical" evidence="2">
    <location>
        <begin position="1376"/>
        <end position="1400"/>
    </location>
</feature>
<feature type="domain" description="EGF-like" evidence="3">
    <location>
        <begin position="941"/>
        <end position="977"/>
    </location>
</feature>
<keyword evidence="2" id="KW-1133">Transmembrane helix</keyword>
<dbReference type="SMART" id="SM00261">
    <property type="entry name" value="FU"/>
    <property type="match status" value="12"/>
</dbReference>
<dbReference type="EMBL" id="MPUH01000856">
    <property type="protein sequence ID" value="OMJ73000.1"/>
    <property type="molecule type" value="Genomic_DNA"/>
</dbReference>
<evidence type="ECO:0000256" key="1">
    <source>
        <dbReference type="ARBA" id="ARBA00023157"/>
    </source>
</evidence>
<organism evidence="4 5">
    <name type="scientific">Stentor coeruleus</name>
    <dbReference type="NCBI Taxonomy" id="5963"/>
    <lineage>
        <taxon>Eukaryota</taxon>
        <taxon>Sar</taxon>
        <taxon>Alveolata</taxon>
        <taxon>Ciliophora</taxon>
        <taxon>Postciliodesmatophora</taxon>
        <taxon>Heterotrichea</taxon>
        <taxon>Heterotrichida</taxon>
        <taxon>Stentoridae</taxon>
        <taxon>Stentor</taxon>
    </lineage>
</organism>
<feature type="transmembrane region" description="Helical" evidence="2">
    <location>
        <begin position="1326"/>
        <end position="1344"/>
    </location>
</feature>
<proteinExistence type="predicted"/>
<dbReference type="InterPro" id="IPR013320">
    <property type="entry name" value="ConA-like_dom_sf"/>
</dbReference>
<feature type="domain" description="EGF-like" evidence="3">
    <location>
        <begin position="485"/>
        <end position="529"/>
    </location>
</feature>
<comment type="caution">
    <text evidence="4">The sequence shown here is derived from an EMBL/GenBank/DDBJ whole genome shotgun (WGS) entry which is preliminary data.</text>
</comment>
<protein>
    <recommendedName>
        <fullName evidence="3">EGF-like domain-containing protein</fullName>
    </recommendedName>
</protein>
<dbReference type="Gene3D" id="2.60.120.200">
    <property type="match status" value="1"/>
</dbReference>
<feature type="domain" description="EGF-like" evidence="3">
    <location>
        <begin position="534"/>
        <end position="578"/>
    </location>
</feature>
<dbReference type="InterPro" id="IPR006212">
    <property type="entry name" value="Furin_repeat"/>
</dbReference>
<feature type="transmembrane region" description="Helical" evidence="2">
    <location>
        <begin position="1412"/>
        <end position="1437"/>
    </location>
</feature>
<feature type="domain" description="EGF-like" evidence="3">
    <location>
        <begin position="436"/>
        <end position="480"/>
    </location>
</feature>
<feature type="transmembrane region" description="Helical" evidence="2">
    <location>
        <begin position="1188"/>
        <end position="1207"/>
    </location>
</feature>
<feature type="transmembrane region" description="Helical" evidence="2">
    <location>
        <begin position="1268"/>
        <end position="1292"/>
    </location>
</feature>
<dbReference type="SUPFAM" id="SSF57184">
    <property type="entry name" value="Growth factor receptor domain"/>
    <property type="match status" value="6"/>
</dbReference>
<feature type="domain" description="EGF-like" evidence="3">
    <location>
        <begin position="632"/>
        <end position="676"/>
    </location>
</feature>
<reference evidence="4 5" key="1">
    <citation type="submission" date="2016-11" db="EMBL/GenBank/DDBJ databases">
        <title>The macronuclear genome of Stentor coeruleus: a giant cell with tiny introns.</title>
        <authorList>
            <person name="Slabodnick M."/>
            <person name="Ruby J.G."/>
            <person name="Reiff S.B."/>
            <person name="Swart E.C."/>
            <person name="Gosai S."/>
            <person name="Prabakaran S."/>
            <person name="Witkowska E."/>
            <person name="Larue G.E."/>
            <person name="Fisher S."/>
            <person name="Freeman R.M."/>
            <person name="Gunawardena J."/>
            <person name="Chu W."/>
            <person name="Stover N.A."/>
            <person name="Gregory B.D."/>
            <person name="Nowacki M."/>
            <person name="Derisi J."/>
            <person name="Roy S.W."/>
            <person name="Marshall W.F."/>
            <person name="Sood P."/>
        </authorList>
    </citation>
    <scope>NUCLEOTIDE SEQUENCE [LARGE SCALE GENOMIC DNA]</scope>
    <source>
        <strain evidence="4">WM001</strain>
    </source>
</reference>
<gene>
    <name evidence="4" type="ORF">SteCoe_28427</name>
</gene>
<keyword evidence="2" id="KW-0472">Membrane</keyword>
<dbReference type="PANTHER" id="PTHR15332">
    <property type="entry name" value="PROPROTEIN CONVERTASE SUBTILISIN_KEXIN TYPE 5-LIKE"/>
    <property type="match status" value="1"/>
</dbReference>
<dbReference type="Proteomes" id="UP000187209">
    <property type="component" value="Unassembled WGS sequence"/>
</dbReference>
<dbReference type="OrthoDB" id="300641at2759"/>
<dbReference type="InterPro" id="IPR009030">
    <property type="entry name" value="Growth_fac_rcpt_cys_sf"/>
</dbReference>
<keyword evidence="2" id="KW-0812">Transmembrane</keyword>
<feature type="domain" description="EGF-like" evidence="3">
    <location>
        <begin position="583"/>
        <end position="627"/>
    </location>
</feature>